<evidence type="ECO:0000313" key="1">
    <source>
        <dbReference type="RefSeq" id="XP_042596049.1"/>
    </source>
</evidence>
<accession>A0A9R0AES7</accession>
<dbReference type="AlphaFoldDB" id="A0A9R0AES7"/>
<dbReference type="GeneID" id="122139890"/>
<dbReference type="OrthoDB" id="10252139at2759"/>
<proteinExistence type="predicted"/>
<name>A0A9R0AES7_CYPCA</name>
<reference evidence="1" key="1">
    <citation type="submission" date="2025-08" db="UniProtKB">
        <authorList>
            <consortium name="RefSeq"/>
        </authorList>
    </citation>
    <scope>IDENTIFICATION</scope>
    <source>
        <tissue evidence="1">Muscle</tissue>
    </source>
</reference>
<protein>
    <submittedName>
        <fullName evidence="1">Cytoplasmic dynein 2 heavy chain 1-like isoform X1</fullName>
    </submittedName>
</protein>
<dbReference type="KEGG" id="ccar:122139890"/>
<sequence length="101" mass="10959">MAAYASQALGMRELCPPQLNLKRLYGETLESEPVILIISAGADLSQELRELASQIVVREIFHEVVMAVLEEPAPGHSVAPPAGEGAQQYETQSQLQILVDC</sequence>
<gene>
    <name evidence="1" type="primary">LOC122139890</name>
</gene>
<dbReference type="RefSeq" id="XP_042596049.1">
    <property type="nucleotide sequence ID" value="XM_042740115.1"/>
</dbReference>
<organism evidence="1">
    <name type="scientific">Cyprinus carpio</name>
    <name type="common">Common carp</name>
    <dbReference type="NCBI Taxonomy" id="7962"/>
    <lineage>
        <taxon>Eukaryota</taxon>
        <taxon>Metazoa</taxon>
        <taxon>Chordata</taxon>
        <taxon>Craniata</taxon>
        <taxon>Vertebrata</taxon>
        <taxon>Euteleostomi</taxon>
        <taxon>Actinopterygii</taxon>
        <taxon>Neopterygii</taxon>
        <taxon>Teleostei</taxon>
        <taxon>Ostariophysi</taxon>
        <taxon>Cypriniformes</taxon>
        <taxon>Cyprinidae</taxon>
        <taxon>Cyprininae</taxon>
        <taxon>Cyprinus</taxon>
    </lineage>
</organism>
<dbReference type="Proteomes" id="UP001155660">
    <property type="component" value="Chromosome B15"/>
</dbReference>